<dbReference type="AlphaFoldDB" id="A0A2J6SHH5"/>
<dbReference type="InParanoid" id="A0A2J6SHH5"/>
<sequence length="167" mass="18938">MLKWLNWAGTRLESFRLCWFAPATTTHRAMMDAVKGLQPKERANLVLVEKQAWHSKMQLQLQLSFSSQLSISMPPDFCTFEPKRHRSSESCRCTTRQGLRLWITRCPRAPAFSDAPRAAEPIADSSSSSTARPPPCPNQWYFATKNVSSTDLPRCFGAQQPHIRNSA</sequence>
<organism evidence="1 2">
    <name type="scientific">Hyaloscypha bicolor E</name>
    <dbReference type="NCBI Taxonomy" id="1095630"/>
    <lineage>
        <taxon>Eukaryota</taxon>
        <taxon>Fungi</taxon>
        <taxon>Dikarya</taxon>
        <taxon>Ascomycota</taxon>
        <taxon>Pezizomycotina</taxon>
        <taxon>Leotiomycetes</taxon>
        <taxon>Helotiales</taxon>
        <taxon>Hyaloscyphaceae</taxon>
        <taxon>Hyaloscypha</taxon>
        <taxon>Hyaloscypha bicolor</taxon>
    </lineage>
</organism>
<evidence type="ECO:0000313" key="1">
    <source>
        <dbReference type="EMBL" id="PMD50226.1"/>
    </source>
</evidence>
<dbReference type="EMBL" id="KZ613913">
    <property type="protein sequence ID" value="PMD50226.1"/>
    <property type="molecule type" value="Genomic_DNA"/>
</dbReference>
<dbReference type="RefSeq" id="XP_024727130.1">
    <property type="nucleotide sequence ID" value="XM_024871418.1"/>
</dbReference>
<keyword evidence="2" id="KW-1185">Reference proteome</keyword>
<dbReference type="GeneID" id="36579500"/>
<reference evidence="1 2" key="1">
    <citation type="submission" date="2016-04" db="EMBL/GenBank/DDBJ databases">
        <title>A degradative enzymes factory behind the ericoid mycorrhizal symbiosis.</title>
        <authorList>
            <consortium name="DOE Joint Genome Institute"/>
            <person name="Martino E."/>
            <person name="Morin E."/>
            <person name="Grelet G."/>
            <person name="Kuo A."/>
            <person name="Kohler A."/>
            <person name="Daghino S."/>
            <person name="Barry K."/>
            <person name="Choi C."/>
            <person name="Cichocki N."/>
            <person name="Clum A."/>
            <person name="Copeland A."/>
            <person name="Hainaut M."/>
            <person name="Haridas S."/>
            <person name="Labutti K."/>
            <person name="Lindquist E."/>
            <person name="Lipzen A."/>
            <person name="Khouja H.-R."/>
            <person name="Murat C."/>
            <person name="Ohm R."/>
            <person name="Olson A."/>
            <person name="Spatafora J."/>
            <person name="Veneault-Fourrey C."/>
            <person name="Henrissat B."/>
            <person name="Grigoriev I."/>
            <person name="Martin F."/>
            <person name="Perotto S."/>
        </authorList>
    </citation>
    <scope>NUCLEOTIDE SEQUENCE [LARGE SCALE GENOMIC DNA]</scope>
    <source>
        <strain evidence="1 2">E</strain>
    </source>
</reference>
<proteinExistence type="predicted"/>
<gene>
    <name evidence="1" type="ORF">K444DRAFT_262527</name>
</gene>
<evidence type="ECO:0000313" key="2">
    <source>
        <dbReference type="Proteomes" id="UP000235371"/>
    </source>
</evidence>
<dbReference type="Proteomes" id="UP000235371">
    <property type="component" value="Unassembled WGS sequence"/>
</dbReference>
<name>A0A2J6SHH5_9HELO</name>
<protein>
    <submittedName>
        <fullName evidence="1">Uncharacterized protein</fullName>
    </submittedName>
</protein>
<accession>A0A2J6SHH5</accession>